<dbReference type="EMBL" id="BSDZ01000116">
    <property type="protein sequence ID" value="GLI71596.1"/>
    <property type="molecule type" value="Genomic_DNA"/>
</dbReference>
<evidence type="ECO:0000313" key="11">
    <source>
        <dbReference type="Proteomes" id="UP001165090"/>
    </source>
</evidence>
<feature type="compositionally biased region" description="Low complexity" evidence="7">
    <location>
        <begin position="923"/>
        <end position="956"/>
    </location>
</feature>
<comment type="catalytic activity">
    <reaction evidence="6">
        <text>ATP + H2O = ADP + phosphate + H(+)</text>
        <dbReference type="Rhea" id="RHEA:13065"/>
        <dbReference type="ChEBI" id="CHEBI:15377"/>
        <dbReference type="ChEBI" id="CHEBI:15378"/>
        <dbReference type="ChEBI" id="CHEBI:30616"/>
        <dbReference type="ChEBI" id="CHEBI:43474"/>
        <dbReference type="ChEBI" id="CHEBI:456216"/>
        <dbReference type="EC" id="3.6.4.13"/>
    </reaction>
</comment>
<evidence type="ECO:0000256" key="6">
    <source>
        <dbReference type="RuleBase" id="RU365068"/>
    </source>
</evidence>
<feature type="region of interest" description="Disordered" evidence="7">
    <location>
        <begin position="1"/>
        <end position="54"/>
    </location>
</feature>
<dbReference type="Gene3D" id="3.40.50.300">
    <property type="entry name" value="P-loop containing nucleotide triphosphate hydrolases"/>
    <property type="match status" value="2"/>
</dbReference>
<evidence type="ECO:0000256" key="5">
    <source>
        <dbReference type="ARBA" id="ARBA00022884"/>
    </source>
</evidence>
<feature type="compositionally biased region" description="Low complexity" evidence="7">
    <location>
        <begin position="1522"/>
        <end position="1535"/>
    </location>
</feature>
<accession>A0ABQ5SPP1</accession>
<feature type="compositionally biased region" description="Gly residues" evidence="7">
    <location>
        <begin position="1423"/>
        <end position="1446"/>
    </location>
</feature>
<evidence type="ECO:0000256" key="3">
    <source>
        <dbReference type="ARBA" id="ARBA00022806"/>
    </source>
</evidence>
<feature type="domain" description="Helicase C-terminal" evidence="9">
    <location>
        <begin position="312"/>
        <end position="461"/>
    </location>
</feature>
<dbReference type="SMART" id="SM00490">
    <property type="entry name" value="HELICc"/>
    <property type="match status" value="1"/>
</dbReference>
<feature type="domain" description="Helicase ATP-binding" evidence="8">
    <location>
        <begin position="97"/>
        <end position="279"/>
    </location>
</feature>
<dbReference type="InterPro" id="IPR011545">
    <property type="entry name" value="DEAD/DEAH_box_helicase_dom"/>
</dbReference>
<feature type="compositionally biased region" description="Low complexity" evidence="7">
    <location>
        <begin position="724"/>
        <end position="737"/>
    </location>
</feature>
<evidence type="ECO:0000259" key="8">
    <source>
        <dbReference type="PROSITE" id="PS51192"/>
    </source>
</evidence>
<feature type="region of interest" description="Disordered" evidence="7">
    <location>
        <begin position="599"/>
        <end position="796"/>
    </location>
</feature>
<evidence type="ECO:0000256" key="2">
    <source>
        <dbReference type="ARBA" id="ARBA00022801"/>
    </source>
</evidence>
<dbReference type="InterPro" id="IPR014001">
    <property type="entry name" value="Helicase_ATP-bd"/>
</dbReference>
<feature type="region of interest" description="Disordered" evidence="7">
    <location>
        <begin position="1010"/>
        <end position="1032"/>
    </location>
</feature>
<dbReference type="Pfam" id="PF00271">
    <property type="entry name" value="Helicase_C"/>
    <property type="match status" value="1"/>
</dbReference>
<evidence type="ECO:0000256" key="7">
    <source>
        <dbReference type="SAM" id="MobiDB-lite"/>
    </source>
</evidence>
<evidence type="ECO:0000313" key="10">
    <source>
        <dbReference type="EMBL" id="GLI71596.1"/>
    </source>
</evidence>
<feature type="compositionally biased region" description="Basic and acidic residues" evidence="7">
    <location>
        <begin position="1460"/>
        <end position="1472"/>
    </location>
</feature>
<keyword evidence="2 6" id="KW-0378">Hydrolase</keyword>
<dbReference type="PROSITE" id="PS51194">
    <property type="entry name" value="HELICASE_CTER"/>
    <property type="match status" value="1"/>
</dbReference>
<dbReference type="SUPFAM" id="SSF52540">
    <property type="entry name" value="P-loop containing nucleoside triphosphate hydrolases"/>
    <property type="match status" value="1"/>
</dbReference>
<dbReference type="Proteomes" id="UP001165090">
    <property type="component" value="Unassembled WGS sequence"/>
</dbReference>
<evidence type="ECO:0000256" key="4">
    <source>
        <dbReference type="ARBA" id="ARBA00022840"/>
    </source>
</evidence>
<feature type="region of interest" description="Disordered" evidence="7">
    <location>
        <begin position="1087"/>
        <end position="1114"/>
    </location>
</feature>
<organism evidence="10 11">
    <name type="scientific">Volvox africanus</name>
    <dbReference type="NCBI Taxonomy" id="51714"/>
    <lineage>
        <taxon>Eukaryota</taxon>
        <taxon>Viridiplantae</taxon>
        <taxon>Chlorophyta</taxon>
        <taxon>core chlorophytes</taxon>
        <taxon>Chlorophyceae</taxon>
        <taxon>CS clade</taxon>
        <taxon>Chlamydomonadales</taxon>
        <taxon>Volvocaceae</taxon>
        <taxon>Volvox</taxon>
    </lineage>
</organism>
<dbReference type="CDD" id="cd18787">
    <property type="entry name" value="SF2_C_DEAD"/>
    <property type="match status" value="1"/>
</dbReference>
<protein>
    <recommendedName>
        <fullName evidence="6">ATP-dependent RNA helicase</fullName>
        <ecNumber evidence="6">3.6.4.13</ecNumber>
    </recommendedName>
</protein>
<feature type="region of interest" description="Disordered" evidence="7">
    <location>
        <begin position="1350"/>
        <end position="1571"/>
    </location>
</feature>
<keyword evidence="4 6" id="KW-0067">ATP-binding</keyword>
<feature type="region of interest" description="Disordered" evidence="7">
    <location>
        <begin position="968"/>
        <end position="987"/>
    </location>
</feature>
<name>A0ABQ5SPP1_9CHLO</name>
<sequence length="1623" mass="170047">MGPKGSMTGQQQPTPQQQQQRQQQQHMPAGRVPSAKTTVEDALSNGSGDDDVPLPLVDQKYLSDKLFAELAISPNSKRALAGVLKYERCSLVQAAAIPVCLGQDDVIAKAKTGTGKTLAFIIPTIEKVMSCSAPPGKVSALVLSPTRELARQIQTETHKMLTFHSGLHSMVVYGGVDVKKHIRALNQRMPDILIATPGRCWDIMTQSHDRTLASLLDSTRVLVLDEADNLLDMGFRPQISKILSALPPTTQRQTFLFSATFPADVKSLADVALKRQHRYVDAVGEDVATHTHVEASSLVVSRQQLPLQLLLLIAEHIVQEPEYKIIVFLPTANLTVYFAEAFSAAGLRGVLEIHSRKSQTQRDRASAQFRSESRLVMFSSDVSARGVDYPNVTYVVQLGAPANREQYIHRAGRTGRAGRAGQGTLLLADFERPFLERLRDLPIRPLQPLQLPLPAQLSVEGGRGCAAGSPLSDALLSDPVGALGRVAGHIEYASRARAYQSFLGYYKSHEVLKFRPDQVVALANQYAAEVLGCPTPPGLLAKTVGKMGLKGVPGLVIVKEGQQGQPPPASAIGIGPPPTQVQAAAAAAAAVAAVAAGGSQRAGGTGRDAAYSSQQSQNQGEGNVVSAAASKGNGSVGVRNGRANGPQQQPQLGSGLAASDSPGSIGQGIPNPAQGQTRLGVHQSSASGSKPSGGDVQPGPRVQASQVPVPPQFRTQRKQPASRGQMPDQQSQTPQQQAGGGPAGGQGARSSRQTPVGTRGLQPIHADTAGPALPPGLGMPNRSEPTPSTGAAMTSVASPAAASATSSNVAHGAIGRGAEVAAAATLPSWNPQAVAAGAVPNNMVMPGAMRPDVMLASGALPLNQLQQQQQQILLQQQSMLQPPQQQLHQLQLQQQADFALQKQYVAGVAGPRDGQIGAPDSAPQQPQPLQLQQQLQSQQQQQQLPTPPQLQVQHHMLQQQQLYQQHLFQQQHQQQQDSGGGGAQSTNPVAANAVASAAMAAAAAAISGQSYQSGLPPGSQGSVPGFQPPSGAQQSVSAEYAVLAAMLSMPVYGFTPAQQQQAQALQHVHAQVQAQATVQATAQQSLPQMQQQQQQQNDPARQVPLTGQPQQPMQAQLHAQVQQQQQQVLQFAHAQATAMAGLGSLQGRSQVPCGVEVPGGSSSTQPMSGSSLPAPYQYRQMPPGVGPQALRQDIQTLGSTGGPLDPNVTLLQNLGNLGAVQSNPQEATVAAAAAAAAAVAAGRRSEGGPAAAGPAPQLPPPQQQQHHLQQMPQQPSPLHQHQHQAQQQRVTQQQQQHFHPQQQQLQLQQQAIQQHNMQQLQEQQQQLQQQQQQQQLQQQQQQLQQQQQRQQRTLQHVASAGGPNAHGGPETTSTARQQQGPLASQGPGQGTLLGSRRQQLVGPGCPSGPMGQPGGEPHHIGGPRAGHGGGSVASRGGGGAGSGGPSRAGTTSGPTRWWHKRELKDQAAEITERAASAKSLVPGSDQALKQVKQQQQGLAGSEGNSALSTGVGRQAAAGRTVPQQQPQLQQQQLLQVGRNPGGGSAVPGVACSPMGPAGPPGASTNSGAARSQIVAASGATAAVVTAVDHAQAHIKEQPQASPALSLQQALLQQQQQTQQQQIL</sequence>
<keyword evidence="3 6" id="KW-0347">Helicase</keyword>
<dbReference type="PROSITE" id="PS51192">
    <property type="entry name" value="HELICASE_ATP_BIND_1"/>
    <property type="match status" value="1"/>
</dbReference>
<dbReference type="InterPro" id="IPR027417">
    <property type="entry name" value="P-loop_NTPase"/>
</dbReference>
<feature type="non-terminal residue" evidence="10">
    <location>
        <position position="1623"/>
    </location>
</feature>
<gene>
    <name evidence="10" type="ORF">VaNZ11_016860</name>
</gene>
<feature type="compositionally biased region" description="Low complexity" evidence="7">
    <location>
        <begin position="1486"/>
        <end position="1499"/>
    </location>
</feature>
<feature type="compositionally biased region" description="Polar residues" evidence="7">
    <location>
        <begin position="673"/>
        <end position="690"/>
    </location>
</feature>
<comment type="similarity">
    <text evidence="6">Belongs to the DEAD box helicase family.</text>
</comment>
<keyword evidence="11" id="KW-1185">Reference proteome</keyword>
<comment type="domain">
    <text evidence="6">The Q motif is unique to and characteristic of the DEAD box family of RNA helicases and controls ATP binding and hydrolysis.</text>
</comment>
<feature type="compositionally biased region" description="Polar residues" evidence="7">
    <location>
        <begin position="1370"/>
        <end position="1382"/>
    </location>
</feature>
<reference evidence="10 11" key="1">
    <citation type="journal article" date="2023" name="IScience">
        <title>Expanded male sex-determining region conserved during the evolution of homothallism in the green alga Volvox.</title>
        <authorList>
            <person name="Yamamoto K."/>
            <person name="Matsuzaki R."/>
            <person name="Mahakham W."/>
            <person name="Heman W."/>
            <person name="Sekimoto H."/>
            <person name="Kawachi M."/>
            <person name="Minakuchi Y."/>
            <person name="Toyoda A."/>
            <person name="Nozaki H."/>
        </authorList>
    </citation>
    <scope>NUCLEOTIDE SEQUENCE [LARGE SCALE GENOMIC DNA]</scope>
    <source>
        <strain evidence="10 11">NIES-4468</strain>
    </source>
</reference>
<dbReference type="InterPro" id="IPR000629">
    <property type="entry name" value="RNA-helicase_DEAD-box_CS"/>
</dbReference>
<feature type="compositionally biased region" description="Gly residues" evidence="7">
    <location>
        <begin position="738"/>
        <end position="747"/>
    </location>
</feature>
<dbReference type="SMART" id="SM00487">
    <property type="entry name" value="DEXDc"/>
    <property type="match status" value="1"/>
</dbReference>
<feature type="compositionally biased region" description="Low complexity" evidence="7">
    <location>
        <begin position="769"/>
        <end position="778"/>
    </location>
</feature>
<comment type="function">
    <text evidence="6">RNA helicase.</text>
</comment>
<dbReference type="PANTHER" id="PTHR24031">
    <property type="entry name" value="RNA HELICASE"/>
    <property type="match status" value="1"/>
</dbReference>
<keyword evidence="5 6" id="KW-0694">RNA-binding</keyword>
<evidence type="ECO:0000256" key="1">
    <source>
        <dbReference type="ARBA" id="ARBA00022741"/>
    </source>
</evidence>
<feature type="region of interest" description="Disordered" evidence="7">
    <location>
        <begin position="1244"/>
        <end position="1302"/>
    </location>
</feature>
<feature type="compositionally biased region" description="Low complexity" evidence="7">
    <location>
        <begin position="1263"/>
        <end position="1302"/>
    </location>
</feature>
<dbReference type="Pfam" id="PF00270">
    <property type="entry name" value="DEAD"/>
    <property type="match status" value="1"/>
</dbReference>
<proteinExistence type="inferred from homology"/>
<dbReference type="InterPro" id="IPR001650">
    <property type="entry name" value="Helicase_C-like"/>
</dbReference>
<keyword evidence="1 6" id="KW-0547">Nucleotide-binding</keyword>
<feature type="region of interest" description="Disordered" evidence="7">
    <location>
        <begin position="910"/>
        <end position="956"/>
    </location>
</feature>
<dbReference type="EC" id="3.6.4.13" evidence="6"/>
<evidence type="ECO:0000259" key="9">
    <source>
        <dbReference type="PROSITE" id="PS51194"/>
    </source>
</evidence>
<dbReference type="PROSITE" id="PS00039">
    <property type="entry name" value="DEAD_ATP_HELICASE"/>
    <property type="match status" value="1"/>
</dbReference>
<feature type="compositionally biased region" description="Low complexity" evidence="7">
    <location>
        <begin position="10"/>
        <end position="25"/>
    </location>
</feature>
<comment type="caution">
    <text evidence="10">The sequence shown here is derived from an EMBL/GenBank/DDBJ whole genome shotgun (WGS) entry which is preliminary data.</text>
</comment>